<sequence length="76" mass="8366">MVLPGRAAVPHGRHHSPASLALSSGRRRWPSPITKDGRHHPCSTRCCGSPALCHKPKVHLFFTSALPDPYQTLETF</sequence>
<name>A0A8J5MZC1_HOMAM</name>
<evidence type="ECO:0000313" key="2">
    <source>
        <dbReference type="EMBL" id="KAG7168862.1"/>
    </source>
</evidence>
<proteinExistence type="predicted"/>
<reference evidence="2" key="1">
    <citation type="journal article" date="2021" name="Sci. Adv.">
        <title>The American lobster genome reveals insights on longevity, neural, and immune adaptations.</title>
        <authorList>
            <person name="Polinski J.M."/>
            <person name="Zimin A.V."/>
            <person name="Clark K.F."/>
            <person name="Kohn A.B."/>
            <person name="Sadowski N."/>
            <person name="Timp W."/>
            <person name="Ptitsyn A."/>
            <person name="Khanna P."/>
            <person name="Romanova D.Y."/>
            <person name="Williams P."/>
            <person name="Greenwood S.J."/>
            <person name="Moroz L.L."/>
            <person name="Walt D.R."/>
            <person name="Bodnar A.G."/>
        </authorList>
    </citation>
    <scope>NUCLEOTIDE SEQUENCE</scope>
    <source>
        <strain evidence="2">GMGI-L3</strain>
    </source>
</reference>
<dbReference type="Proteomes" id="UP000747542">
    <property type="component" value="Unassembled WGS sequence"/>
</dbReference>
<organism evidence="2 3">
    <name type="scientific">Homarus americanus</name>
    <name type="common">American lobster</name>
    <dbReference type="NCBI Taxonomy" id="6706"/>
    <lineage>
        <taxon>Eukaryota</taxon>
        <taxon>Metazoa</taxon>
        <taxon>Ecdysozoa</taxon>
        <taxon>Arthropoda</taxon>
        <taxon>Crustacea</taxon>
        <taxon>Multicrustacea</taxon>
        <taxon>Malacostraca</taxon>
        <taxon>Eumalacostraca</taxon>
        <taxon>Eucarida</taxon>
        <taxon>Decapoda</taxon>
        <taxon>Pleocyemata</taxon>
        <taxon>Astacidea</taxon>
        <taxon>Nephropoidea</taxon>
        <taxon>Nephropidae</taxon>
        <taxon>Homarus</taxon>
    </lineage>
</organism>
<evidence type="ECO:0000313" key="3">
    <source>
        <dbReference type="Proteomes" id="UP000747542"/>
    </source>
</evidence>
<protein>
    <submittedName>
        <fullName evidence="2">Uncharacterized protein</fullName>
    </submittedName>
</protein>
<dbReference type="EMBL" id="JAHLQT010018664">
    <property type="protein sequence ID" value="KAG7168862.1"/>
    <property type="molecule type" value="Genomic_DNA"/>
</dbReference>
<keyword evidence="3" id="KW-1185">Reference proteome</keyword>
<gene>
    <name evidence="2" type="ORF">Hamer_G011531</name>
</gene>
<comment type="caution">
    <text evidence="2">The sequence shown here is derived from an EMBL/GenBank/DDBJ whole genome shotgun (WGS) entry which is preliminary data.</text>
</comment>
<dbReference type="AlphaFoldDB" id="A0A8J5MZC1"/>
<evidence type="ECO:0000256" key="1">
    <source>
        <dbReference type="SAM" id="MobiDB-lite"/>
    </source>
</evidence>
<feature type="region of interest" description="Disordered" evidence="1">
    <location>
        <begin position="1"/>
        <end position="40"/>
    </location>
</feature>
<accession>A0A8J5MZC1</accession>